<organism evidence="2 3">
    <name type="scientific">Candidatus Gottesmanbacteria bacterium RIFCSPHIGHO2_02_FULL_39_11</name>
    <dbReference type="NCBI Taxonomy" id="1798382"/>
    <lineage>
        <taxon>Bacteria</taxon>
        <taxon>Candidatus Gottesmaniibacteriota</taxon>
    </lineage>
</organism>
<dbReference type="Gene3D" id="3.40.1350.10">
    <property type="match status" value="1"/>
</dbReference>
<proteinExistence type="predicted"/>
<protein>
    <recommendedName>
        <fullName evidence="1">PD(D/E)XK endonuclease domain-containing protein</fullName>
    </recommendedName>
</protein>
<name>A0A1F5ZNA6_9BACT</name>
<dbReference type="InterPro" id="IPR011856">
    <property type="entry name" value="tRNA_endonuc-like_dom_sf"/>
</dbReference>
<dbReference type="Proteomes" id="UP000176923">
    <property type="component" value="Unassembled WGS sequence"/>
</dbReference>
<comment type="caution">
    <text evidence="2">The sequence shown here is derived from an EMBL/GenBank/DDBJ whole genome shotgun (WGS) entry which is preliminary data.</text>
</comment>
<dbReference type="GO" id="GO:0003676">
    <property type="term" value="F:nucleic acid binding"/>
    <property type="evidence" value="ECO:0007669"/>
    <property type="project" value="InterPro"/>
</dbReference>
<dbReference type="AlphaFoldDB" id="A0A1F5ZNA6"/>
<evidence type="ECO:0000313" key="3">
    <source>
        <dbReference type="Proteomes" id="UP000176923"/>
    </source>
</evidence>
<dbReference type="EMBL" id="MFJL01000032">
    <property type="protein sequence ID" value="OGG13986.1"/>
    <property type="molecule type" value="Genomic_DNA"/>
</dbReference>
<feature type="domain" description="PD(D/E)XK endonuclease" evidence="1">
    <location>
        <begin position="4"/>
        <end position="130"/>
    </location>
</feature>
<dbReference type="SUPFAM" id="SSF52980">
    <property type="entry name" value="Restriction endonuclease-like"/>
    <property type="match status" value="1"/>
</dbReference>
<evidence type="ECO:0000313" key="2">
    <source>
        <dbReference type="EMBL" id="OGG13986.1"/>
    </source>
</evidence>
<dbReference type="InterPro" id="IPR011335">
    <property type="entry name" value="Restrct_endonuc-II-like"/>
</dbReference>
<evidence type="ECO:0000259" key="1">
    <source>
        <dbReference type="Pfam" id="PF11645"/>
    </source>
</evidence>
<accession>A0A1F5ZNA6</accession>
<dbReference type="STRING" id="1798382.A3D77_03300"/>
<dbReference type="Pfam" id="PF11645">
    <property type="entry name" value="PDDEXK_5"/>
    <property type="match status" value="1"/>
</dbReference>
<gene>
    <name evidence="2" type="ORF">A3D77_03300</name>
</gene>
<dbReference type="InterPro" id="IPR021671">
    <property type="entry name" value="PD(D/E)XK_Endonuc"/>
</dbReference>
<reference evidence="2 3" key="1">
    <citation type="journal article" date="2016" name="Nat. Commun.">
        <title>Thousands of microbial genomes shed light on interconnected biogeochemical processes in an aquifer system.</title>
        <authorList>
            <person name="Anantharaman K."/>
            <person name="Brown C.T."/>
            <person name="Hug L.A."/>
            <person name="Sharon I."/>
            <person name="Castelle C.J."/>
            <person name="Probst A.J."/>
            <person name="Thomas B.C."/>
            <person name="Singh A."/>
            <person name="Wilkins M.J."/>
            <person name="Karaoz U."/>
            <person name="Brodie E.L."/>
            <person name="Williams K.H."/>
            <person name="Hubbard S.S."/>
            <person name="Banfield J.F."/>
        </authorList>
    </citation>
    <scope>NUCLEOTIDE SEQUENCE [LARGE SCALE GENOMIC DNA]</scope>
</reference>
<sequence length="130" mass="15247">MYPTHFKGLLGELSFIVHLVEKGYVVLTPINSNSCYDIVAEKDGKFTRIQVKYLTSKNGRLRVELDRPKRKTKTYMDRDVDAMGVYDSKNKKFYLIPISSIHHKSEIWLRVSQPRNSQVKNINFAEEFEF</sequence>